<dbReference type="AlphaFoldDB" id="A0A1H3KUU7"/>
<dbReference type="EC" id="2.7.1.176" evidence="2"/>
<dbReference type="Pfam" id="PF06414">
    <property type="entry name" value="Zeta_toxin"/>
    <property type="match status" value="1"/>
</dbReference>
<dbReference type="STRING" id="381665.SAMN05216554_0693"/>
<reference evidence="8 9" key="1">
    <citation type="submission" date="2016-10" db="EMBL/GenBank/DDBJ databases">
        <authorList>
            <person name="de Groot N.N."/>
        </authorList>
    </citation>
    <scope>NUCLEOTIDE SEQUENCE [LARGE SCALE GENOMIC DNA]</scope>
    <source>
        <strain evidence="8 9">CGMCC 4.3491</strain>
    </source>
</reference>
<dbReference type="InterPro" id="IPR010488">
    <property type="entry name" value="Zeta_toxin_domain"/>
</dbReference>
<keyword evidence="3" id="KW-0547">Nucleotide-binding</keyword>
<dbReference type="SUPFAM" id="SSF52540">
    <property type="entry name" value="P-loop containing nucleoside triphosphate hydrolases"/>
    <property type="match status" value="1"/>
</dbReference>
<evidence type="ECO:0000256" key="4">
    <source>
        <dbReference type="ARBA" id="ARBA00022840"/>
    </source>
</evidence>
<sequence>MSADLVAAELSAHLVASGLTDPWTEVSGRTTRTLFSTDGELYEPARLRFHDELIDAALTEMQADQVGPLTAVITAGPPGAGKTTAVAGRAEFAGYRHIDADAFKDALLVESRDSGRLDQWMSHELSDGRPVSVRELSAFVHAESTAIANRMRQRSLQHQESVVIQGTLASTEHLEALLGDLDEHGYEALAVVRAEVPAQTAVRRSTDRWWTDRCRRHSGLGGRFVPPLVIEELYPSGEAVSRCSANADALRRRAEEYGWVVTLVDADAGR</sequence>
<evidence type="ECO:0000259" key="7">
    <source>
        <dbReference type="Pfam" id="PF06414"/>
    </source>
</evidence>
<dbReference type="Gene3D" id="3.40.50.300">
    <property type="entry name" value="P-loop containing nucleotide triphosphate hydrolases"/>
    <property type="match status" value="1"/>
</dbReference>
<dbReference type="Proteomes" id="UP000198891">
    <property type="component" value="Unassembled WGS sequence"/>
</dbReference>
<evidence type="ECO:0000256" key="5">
    <source>
        <dbReference type="ARBA" id="ARBA00032897"/>
    </source>
</evidence>
<comment type="similarity">
    <text evidence="1">Belongs to the zeta toxin family.</text>
</comment>
<dbReference type="GO" id="GO:0016301">
    <property type="term" value="F:kinase activity"/>
    <property type="evidence" value="ECO:0007669"/>
    <property type="project" value="InterPro"/>
</dbReference>
<keyword evidence="4" id="KW-0067">ATP-binding</keyword>
<feature type="domain" description="Zeta toxin" evidence="7">
    <location>
        <begin position="70"/>
        <end position="235"/>
    </location>
</feature>
<proteinExistence type="inferred from homology"/>
<evidence type="ECO:0000256" key="2">
    <source>
        <dbReference type="ARBA" id="ARBA00011963"/>
    </source>
</evidence>
<dbReference type="InterPro" id="IPR027417">
    <property type="entry name" value="P-loop_NTPase"/>
</dbReference>
<evidence type="ECO:0000313" key="8">
    <source>
        <dbReference type="EMBL" id="SDY55528.1"/>
    </source>
</evidence>
<name>A0A1H3KUU7_9MICO</name>
<dbReference type="GO" id="GO:0005524">
    <property type="term" value="F:ATP binding"/>
    <property type="evidence" value="ECO:0007669"/>
    <property type="project" value="UniProtKB-KW"/>
</dbReference>
<keyword evidence="9" id="KW-1185">Reference proteome</keyword>
<accession>A0A1H3KUU7</accession>
<gene>
    <name evidence="8" type="ORF">SAMN05216554_0693</name>
</gene>
<evidence type="ECO:0000313" key="9">
    <source>
        <dbReference type="Proteomes" id="UP000198891"/>
    </source>
</evidence>
<organism evidence="8 9">
    <name type="scientific">Herbiconiux ginsengi</name>
    <dbReference type="NCBI Taxonomy" id="381665"/>
    <lineage>
        <taxon>Bacteria</taxon>
        <taxon>Bacillati</taxon>
        <taxon>Actinomycetota</taxon>
        <taxon>Actinomycetes</taxon>
        <taxon>Micrococcales</taxon>
        <taxon>Microbacteriaceae</taxon>
        <taxon>Herbiconiux</taxon>
    </lineage>
</organism>
<evidence type="ECO:0000256" key="3">
    <source>
        <dbReference type="ARBA" id="ARBA00022741"/>
    </source>
</evidence>
<dbReference type="EMBL" id="FNPZ01000001">
    <property type="protein sequence ID" value="SDY55528.1"/>
    <property type="molecule type" value="Genomic_DNA"/>
</dbReference>
<dbReference type="RefSeq" id="WP_092548769.1">
    <property type="nucleotide sequence ID" value="NZ_FNPZ01000001.1"/>
</dbReference>
<comment type="catalytic activity">
    <reaction evidence="6">
        <text>UDP-N-acetyl-alpha-D-glucosamine + ATP = UDP-N-acetyl-alpha-D-glucosamine 3'-phosphate + ADP + H(+)</text>
        <dbReference type="Rhea" id="RHEA:32671"/>
        <dbReference type="ChEBI" id="CHEBI:15378"/>
        <dbReference type="ChEBI" id="CHEBI:30616"/>
        <dbReference type="ChEBI" id="CHEBI:57705"/>
        <dbReference type="ChEBI" id="CHEBI:64353"/>
        <dbReference type="ChEBI" id="CHEBI:456216"/>
        <dbReference type="EC" id="2.7.1.176"/>
    </reaction>
</comment>
<protein>
    <recommendedName>
        <fullName evidence="5">UDP-N-acetylglucosamine kinase</fullName>
        <ecNumber evidence="2">2.7.1.176</ecNumber>
    </recommendedName>
    <alternativeName>
        <fullName evidence="5">UDP-N-acetylglucosamine kinase</fullName>
    </alternativeName>
</protein>
<evidence type="ECO:0000256" key="6">
    <source>
        <dbReference type="ARBA" id="ARBA00048178"/>
    </source>
</evidence>
<dbReference type="OrthoDB" id="4451554at2"/>
<evidence type="ECO:0000256" key="1">
    <source>
        <dbReference type="ARBA" id="ARBA00009104"/>
    </source>
</evidence>